<dbReference type="PROSITE" id="PS00211">
    <property type="entry name" value="ABC_TRANSPORTER_1"/>
    <property type="match status" value="1"/>
</dbReference>
<dbReference type="InterPro" id="IPR039421">
    <property type="entry name" value="Type_1_exporter"/>
</dbReference>
<evidence type="ECO:0000256" key="3">
    <source>
        <dbReference type="ARBA" id="ARBA00022741"/>
    </source>
</evidence>
<evidence type="ECO:0000256" key="6">
    <source>
        <dbReference type="ARBA" id="ARBA00023136"/>
    </source>
</evidence>
<feature type="transmembrane region" description="Helical" evidence="7">
    <location>
        <begin position="289"/>
        <end position="309"/>
    </location>
</feature>
<keyword evidence="6 7" id="KW-0472">Membrane</keyword>
<evidence type="ECO:0000256" key="5">
    <source>
        <dbReference type="ARBA" id="ARBA00022989"/>
    </source>
</evidence>
<dbReference type="PANTHER" id="PTHR24221:SF606">
    <property type="entry name" value="COLICIN V SECRETION-PROCESSING ATP-BINDING PROTEIN"/>
    <property type="match status" value="1"/>
</dbReference>
<evidence type="ECO:0000259" key="9">
    <source>
        <dbReference type="PROSITE" id="PS50929"/>
    </source>
</evidence>
<dbReference type="Gene3D" id="3.40.50.300">
    <property type="entry name" value="P-loop containing nucleotide triphosphate hydrolases"/>
    <property type="match status" value="1"/>
</dbReference>
<feature type="transmembrane region" description="Helical" evidence="7">
    <location>
        <begin position="266"/>
        <end position="283"/>
    </location>
</feature>
<dbReference type="Pfam" id="PF00005">
    <property type="entry name" value="ABC_tran"/>
    <property type="match status" value="1"/>
</dbReference>
<dbReference type="InterPro" id="IPR036640">
    <property type="entry name" value="ABC1_TM_sf"/>
</dbReference>
<dbReference type="SUPFAM" id="SSF90123">
    <property type="entry name" value="ABC transporter transmembrane region"/>
    <property type="match status" value="1"/>
</dbReference>
<keyword evidence="4" id="KW-0067">ATP-binding</keyword>
<feature type="transmembrane region" description="Helical" evidence="7">
    <location>
        <begin position="192"/>
        <end position="210"/>
    </location>
</feature>
<name>A0ABT5NKT8_9PSED</name>
<dbReference type="InterPro" id="IPR005074">
    <property type="entry name" value="Peptidase_C39"/>
</dbReference>
<evidence type="ECO:0000256" key="2">
    <source>
        <dbReference type="ARBA" id="ARBA00022692"/>
    </source>
</evidence>
<feature type="domain" description="Peptidase C39" evidence="10">
    <location>
        <begin position="6"/>
        <end position="125"/>
    </location>
</feature>
<keyword evidence="3" id="KW-0547">Nucleotide-binding</keyword>
<keyword evidence="2 7" id="KW-0812">Transmembrane</keyword>
<dbReference type="SUPFAM" id="SSF52540">
    <property type="entry name" value="P-loop containing nucleoside triphosphate hydrolases"/>
    <property type="match status" value="1"/>
</dbReference>
<dbReference type="InterPro" id="IPR017871">
    <property type="entry name" value="ABC_transporter-like_CS"/>
</dbReference>
<gene>
    <name evidence="11" type="ORF">M5G11_01175</name>
</gene>
<dbReference type="Pfam" id="PF03412">
    <property type="entry name" value="Peptidase_C39"/>
    <property type="match status" value="1"/>
</dbReference>
<feature type="transmembrane region" description="Helical" evidence="7">
    <location>
        <begin position="155"/>
        <end position="172"/>
    </location>
</feature>
<keyword evidence="12" id="KW-1185">Reference proteome</keyword>
<dbReference type="PROSITE" id="PS50893">
    <property type="entry name" value="ABC_TRANSPORTER_2"/>
    <property type="match status" value="1"/>
</dbReference>
<dbReference type="InterPro" id="IPR003439">
    <property type="entry name" value="ABC_transporter-like_ATP-bd"/>
</dbReference>
<dbReference type="Proteomes" id="UP001148203">
    <property type="component" value="Unassembled WGS sequence"/>
</dbReference>
<evidence type="ECO:0000256" key="4">
    <source>
        <dbReference type="ARBA" id="ARBA00022840"/>
    </source>
</evidence>
<dbReference type="Pfam" id="PF00664">
    <property type="entry name" value="ABC_membrane"/>
    <property type="match status" value="1"/>
</dbReference>
<dbReference type="CDD" id="cd02419">
    <property type="entry name" value="Peptidase_C39C"/>
    <property type="match status" value="1"/>
</dbReference>
<dbReference type="CDD" id="cd18567">
    <property type="entry name" value="ABC_6TM_CvaB_RaxB_like"/>
    <property type="match status" value="1"/>
</dbReference>
<feature type="transmembrane region" description="Helical" evidence="7">
    <location>
        <begin position="376"/>
        <end position="394"/>
    </location>
</feature>
<comment type="caution">
    <text evidence="11">The sequence shown here is derived from an EMBL/GenBank/DDBJ whole genome shotgun (WGS) entry which is preliminary data.</text>
</comment>
<dbReference type="InterPro" id="IPR027417">
    <property type="entry name" value="P-loop_NTPase"/>
</dbReference>
<dbReference type="PANTHER" id="PTHR24221">
    <property type="entry name" value="ATP-BINDING CASSETTE SUB-FAMILY B"/>
    <property type="match status" value="1"/>
</dbReference>
<evidence type="ECO:0000313" key="12">
    <source>
        <dbReference type="Proteomes" id="UP001148203"/>
    </source>
</evidence>
<dbReference type="InterPro" id="IPR011527">
    <property type="entry name" value="ABC1_TM_dom"/>
</dbReference>
<dbReference type="RefSeq" id="WP_273912429.1">
    <property type="nucleotide sequence ID" value="NZ_JAMDGX010000060.1"/>
</dbReference>
<protein>
    <submittedName>
        <fullName evidence="11">Peptidase domain-containing ABC transporter</fullName>
    </submittedName>
</protein>
<proteinExistence type="predicted"/>
<sequence>MRVTLQSESQECGLACLVMIAAAHGLHLDLATLRQRFVVSIKGTSLAQLIRYAQNLAFTCRPLRLELEEIPQLRTPCILHWNLNHFVVLVKVQNGRLVIFDPARGRQVLKLEEASRHFTGVALELSPNAEFVPAQHKPRLRLRALVGRVLGLKRALGNIFVLALALEVVALLSPQVTQWVVDGALVSADHHLLLLAVMGGCLLMLIDFVLRIAQGWMGLRLNQQLALQWSGNLFSHLLRLPWPYFEKRQLGDITARFQSLSAIRNVFTGGAITIVIDGLVTLVTVSMMLLYSGALTGIVGVAVLLYALLRLAFYHPLRNASEERIVLAARENSYFLESIRTVLPLKLFNMTSARLGTWQNMMADVQNRDVTTQKMLLAFASLNTLIFGVEGMLLLYVGGIAVLEGSLSLGMLLAFLAYKSQFTGRASKLIDLGIEIRMLSLHAERLADIALEPVEALSQSETDVQHIDPSIEFRDVSFRYAEGEPWIIRNLSLTIAAGDSVAIVGPSGCGKSTLLKIMLGLLQPTEGEVRLGGIPARQLGVDGVRNLIGVVMQEDQLFAGSLAENIACFAPQADQDKIEDAARHAYIHDTICQMPMGYQTLAAEMGSGLSGGQRQRVMLARALYKQPKILALDEATSQLDLHSEQCVVHAMQRLAMTRISIAHRQETIALAHRLVRLEKGTVVEDLRRLPIPVTT</sequence>
<dbReference type="InterPro" id="IPR033838">
    <property type="entry name" value="CvaB_peptidase"/>
</dbReference>
<comment type="subcellular location">
    <subcellularLocation>
        <location evidence="1">Cell membrane</location>
        <topology evidence="1">Multi-pass membrane protein</topology>
    </subcellularLocation>
</comment>
<accession>A0ABT5NKT8</accession>
<evidence type="ECO:0000256" key="7">
    <source>
        <dbReference type="SAM" id="Phobius"/>
    </source>
</evidence>
<feature type="domain" description="ABC transporter" evidence="8">
    <location>
        <begin position="471"/>
        <end position="695"/>
    </location>
</feature>
<dbReference type="SMART" id="SM00382">
    <property type="entry name" value="AAA"/>
    <property type="match status" value="1"/>
</dbReference>
<organism evidence="11 12">
    <name type="scientific">Pseudomonas fontis</name>
    <dbReference type="NCBI Taxonomy" id="2942633"/>
    <lineage>
        <taxon>Bacteria</taxon>
        <taxon>Pseudomonadati</taxon>
        <taxon>Pseudomonadota</taxon>
        <taxon>Gammaproteobacteria</taxon>
        <taxon>Pseudomonadales</taxon>
        <taxon>Pseudomonadaceae</taxon>
        <taxon>Pseudomonas</taxon>
    </lineage>
</organism>
<dbReference type="PROSITE" id="PS50929">
    <property type="entry name" value="ABC_TM1F"/>
    <property type="match status" value="1"/>
</dbReference>
<reference evidence="11 12" key="1">
    <citation type="submission" date="2022-05" db="EMBL/GenBank/DDBJ databases">
        <title>Novel Pseudomonas spp. Isolated from a Rainbow Trout Aquaculture Facility.</title>
        <authorList>
            <person name="Testerman T."/>
            <person name="Graf J."/>
        </authorList>
    </citation>
    <scope>NUCLEOTIDE SEQUENCE [LARGE SCALE GENOMIC DNA]</scope>
    <source>
        <strain evidence="11 12">ID681</strain>
    </source>
</reference>
<evidence type="ECO:0000259" key="8">
    <source>
        <dbReference type="PROSITE" id="PS50893"/>
    </source>
</evidence>
<keyword evidence="5 7" id="KW-1133">Transmembrane helix</keyword>
<dbReference type="Gene3D" id="3.90.70.10">
    <property type="entry name" value="Cysteine proteinases"/>
    <property type="match status" value="1"/>
</dbReference>
<evidence type="ECO:0000313" key="11">
    <source>
        <dbReference type="EMBL" id="MDD0989150.1"/>
    </source>
</evidence>
<feature type="domain" description="ABC transmembrane type-1" evidence="9">
    <location>
        <begin position="159"/>
        <end position="438"/>
    </location>
</feature>
<dbReference type="InterPro" id="IPR003593">
    <property type="entry name" value="AAA+_ATPase"/>
</dbReference>
<dbReference type="Gene3D" id="1.20.1560.10">
    <property type="entry name" value="ABC transporter type 1, transmembrane domain"/>
    <property type="match status" value="1"/>
</dbReference>
<dbReference type="EMBL" id="JAMDGY010000006">
    <property type="protein sequence ID" value="MDD0989150.1"/>
    <property type="molecule type" value="Genomic_DNA"/>
</dbReference>
<dbReference type="PROSITE" id="PS50990">
    <property type="entry name" value="PEPTIDASE_C39"/>
    <property type="match status" value="1"/>
</dbReference>
<evidence type="ECO:0000259" key="10">
    <source>
        <dbReference type="PROSITE" id="PS50990"/>
    </source>
</evidence>
<evidence type="ECO:0000256" key="1">
    <source>
        <dbReference type="ARBA" id="ARBA00004651"/>
    </source>
</evidence>